<dbReference type="NCBIfam" id="TIGR01891">
    <property type="entry name" value="amidohydrolases"/>
    <property type="match status" value="1"/>
</dbReference>
<keyword evidence="1 4" id="KW-0378">Hydrolase</keyword>
<dbReference type="FunFam" id="3.30.70.360:FF:000001">
    <property type="entry name" value="N-acetyldiaminopimelate deacetylase"/>
    <property type="match status" value="1"/>
</dbReference>
<comment type="caution">
    <text evidence="4">The sequence shown here is derived from an EMBL/GenBank/DDBJ whole genome shotgun (WGS) entry which is preliminary data.</text>
</comment>
<dbReference type="Gene3D" id="3.40.630.10">
    <property type="entry name" value="Zn peptidases"/>
    <property type="match status" value="1"/>
</dbReference>
<dbReference type="SUPFAM" id="SSF55031">
    <property type="entry name" value="Bacterial exopeptidase dimerisation domain"/>
    <property type="match status" value="1"/>
</dbReference>
<dbReference type="InterPro" id="IPR017439">
    <property type="entry name" value="Amidohydrolase"/>
</dbReference>
<dbReference type="AlphaFoldDB" id="A0A368ZLF1"/>
<dbReference type="EMBL" id="QPJQ01000039">
    <property type="protein sequence ID" value="RCW95361.1"/>
    <property type="molecule type" value="Genomic_DNA"/>
</dbReference>
<dbReference type="InterPro" id="IPR011650">
    <property type="entry name" value="Peptidase_M20_dimer"/>
</dbReference>
<evidence type="ECO:0000256" key="1">
    <source>
        <dbReference type="ARBA" id="ARBA00022801"/>
    </source>
</evidence>
<comment type="cofactor">
    <cofactor evidence="2">
        <name>Mn(2+)</name>
        <dbReference type="ChEBI" id="CHEBI:29035"/>
    </cofactor>
    <text evidence="2">The Mn(2+) ion enhances activity.</text>
</comment>
<dbReference type="GO" id="GO:0050118">
    <property type="term" value="F:N-acetyldiaminopimelate deacetylase activity"/>
    <property type="evidence" value="ECO:0007669"/>
    <property type="project" value="UniProtKB-ARBA"/>
</dbReference>
<dbReference type="OrthoDB" id="9777385at2"/>
<feature type="binding site" evidence="2">
    <location>
        <position position="158"/>
    </location>
    <ligand>
        <name>Mn(2+)</name>
        <dbReference type="ChEBI" id="CHEBI:29035"/>
        <label>2</label>
    </ligand>
</feature>
<dbReference type="PANTHER" id="PTHR11014:SF63">
    <property type="entry name" value="METALLOPEPTIDASE, PUTATIVE (AFU_ORTHOLOGUE AFUA_6G09600)-RELATED"/>
    <property type="match status" value="1"/>
</dbReference>
<dbReference type="GO" id="GO:0019877">
    <property type="term" value="P:diaminopimelate biosynthetic process"/>
    <property type="evidence" value="ECO:0007669"/>
    <property type="project" value="UniProtKB-ARBA"/>
</dbReference>
<reference evidence="4 5" key="1">
    <citation type="submission" date="2018-07" db="EMBL/GenBank/DDBJ databases">
        <title>Genomic Encyclopedia of Type Strains, Phase III (KMG-III): the genomes of soil and plant-associated and newly described type strains.</title>
        <authorList>
            <person name="Whitman W."/>
        </authorList>
    </citation>
    <scope>NUCLEOTIDE SEQUENCE [LARGE SCALE GENOMIC DNA]</scope>
    <source>
        <strain evidence="4 5">CECT 7731</strain>
    </source>
</reference>
<protein>
    <submittedName>
        <fullName evidence="4">Hippurate hydrolase</fullName>
    </submittedName>
</protein>
<feature type="domain" description="Peptidase M20 dimerisation" evidence="3">
    <location>
        <begin position="178"/>
        <end position="278"/>
    </location>
</feature>
<dbReference type="InterPro" id="IPR002933">
    <property type="entry name" value="Peptidase_M20"/>
</dbReference>
<dbReference type="Pfam" id="PF07687">
    <property type="entry name" value="M20_dimer"/>
    <property type="match status" value="1"/>
</dbReference>
<accession>A0A368ZLF1</accession>
<dbReference type="PIRSF" id="PIRSF005962">
    <property type="entry name" value="Pept_M20D_amidohydro"/>
    <property type="match status" value="1"/>
</dbReference>
<feature type="binding site" evidence="2">
    <location>
        <position position="100"/>
    </location>
    <ligand>
        <name>Mn(2+)</name>
        <dbReference type="ChEBI" id="CHEBI:29035"/>
        <label>2</label>
    </ligand>
</feature>
<feature type="binding site" evidence="2">
    <location>
        <position position="134"/>
    </location>
    <ligand>
        <name>Mn(2+)</name>
        <dbReference type="ChEBI" id="CHEBI:29035"/>
        <label>2</label>
    </ligand>
</feature>
<evidence type="ECO:0000313" key="5">
    <source>
        <dbReference type="Proteomes" id="UP000253506"/>
    </source>
</evidence>
<organism evidence="4 5">
    <name type="scientific">Marinomonas foliarum</name>
    <dbReference type="NCBI Taxonomy" id="491950"/>
    <lineage>
        <taxon>Bacteria</taxon>
        <taxon>Pseudomonadati</taxon>
        <taxon>Pseudomonadota</taxon>
        <taxon>Gammaproteobacteria</taxon>
        <taxon>Oceanospirillales</taxon>
        <taxon>Oceanospirillaceae</taxon>
        <taxon>Marinomonas</taxon>
    </lineage>
</organism>
<dbReference type="GO" id="GO:0046872">
    <property type="term" value="F:metal ion binding"/>
    <property type="evidence" value="ECO:0007669"/>
    <property type="project" value="UniProtKB-KW"/>
</dbReference>
<evidence type="ECO:0000256" key="2">
    <source>
        <dbReference type="PIRSR" id="PIRSR005962-1"/>
    </source>
</evidence>
<dbReference type="NCBIfam" id="NF038260">
    <property type="entry name" value="ectoine_DoeB_2"/>
    <property type="match status" value="1"/>
</dbReference>
<feature type="binding site" evidence="2">
    <location>
        <position position="98"/>
    </location>
    <ligand>
        <name>Mn(2+)</name>
        <dbReference type="ChEBI" id="CHEBI:29035"/>
        <label>2</label>
    </ligand>
</feature>
<dbReference type="Proteomes" id="UP000253506">
    <property type="component" value="Unassembled WGS sequence"/>
</dbReference>
<dbReference type="Gene3D" id="3.30.70.360">
    <property type="match status" value="1"/>
</dbReference>
<dbReference type="InterPro" id="IPR036264">
    <property type="entry name" value="Bact_exopeptidase_dim_dom"/>
</dbReference>
<proteinExistence type="predicted"/>
<feature type="binding site" evidence="2">
    <location>
        <position position="358"/>
    </location>
    <ligand>
        <name>Mn(2+)</name>
        <dbReference type="ChEBI" id="CHEBI:29035"/>
        <label>2</label>
    </ligand>
</feature>
<dbReference type="RefSeq" id="WP_114413378.1">
    <property type="nucleotide sequence ID" value="NZ_QPJQ01000039.1"/>
</dbReference>
<gene>
    <name evidence="4" type="ORF">DFP77_13924</name>
</gene>
<dbReference type="Pfam" id="PF01546">
    <property type="entry name" value="Peptidase_M20"/>
    <property type="match status" value="1"/>
</dbReference>
<evidence type="ECO:0000259" key="3">
    <source>
        <dbReference type="Pfam" id="PF07687"/>
    </source>
</evidence>
<evidence type="ECO:0000313" key="4">
    <source>
        <dbReference type="EMBL" id="RCW95361.1"/>
    </source>
</evidence>
<sequence>MQKLWQDNIIFAEKLRKQLHAHPELSWQEKNTASLVRNQLDELDIPWRACADTGTVAWLNEEAKGTAIALRGDMDALPIDEQTGKEWQSVNHGCMHACGHDGHTATLLATARWLKQFEKELPQPVVLIFQPAEEGFHGAREMIKDGALENVGEIYGWHNWPALPYGTIACPDNIVMCGNGTFSMEFKGRGGHASQPELCADPLLAASAVNVALQQIVSRRIAPQATAVISVTQIHGGTAPTVIPEEATLSGSIRVPDEATRRLINKHITDVATQTAAAYGVECIVEHDMRYQATINHKAQATYGREVWQSLYGEQTLNHGQALPIMASEDFSYYLQAIPGAFALIGSDDGEGHNVSCHSPHYDFNDRLIADVCRWFCQLAGLTDQSLPKHSIPKQ</sequence>
<keyword evidence="2" id="KW-0479">Metal-binding</keyword>
<dbReference type="PANTHER" id="PTHR11014">
    <property type="entry name" value="PEPTIDASE M20 FAMILY MEMBER"/>
    <property type="match status" value="1"/>
</dbReference>
<dbReference type="SUPFAM" id="SSF53187">
    <property type="entry name" value="Zn-dependent exopeptidases"/>
    <property type="match status" value="1"/>
</dbReference>
<name>A0A368ZLF1_9GAMM</name>
<keyword evidence="2" id="KW-0464">Manganese</keyword>